<feature type="chain" id="PRO_5017307232" evidence="1">
    <location>
        <begin position="19"/>
        <end position="51"/>
    </location>
</feature>
<dbReference type="Proteomes" id="UP000265520">
    <property type="component" value="Unassembled WGS sequence"/>
</dbReference>
<dbReference type="AlphaFoldDB" id="A0A392UQI9"/>
<sequence length="51" mass="5734">MLMFWLGWFLFWARTTTKFEDGPWFVAQGGSGGGGCCRCWVIRSGNKDVLG</sequence>
<organism evidence="2 3">
    <name type="scientific">Trifolium medium</name>
    <dbReference type="NCBI Taxonomy" id="97028"/>
    <lineage>
        <taxon>Eukaryota</taxon>
        <taxon>Viridiplantae</taxon>
        <taxon>Streptophyta</taxon>
        <taxon>Embryophyta</taxon>
        <taxon>Tracheophyta</taxon>
        <taxon>Spermatophyta</taxon>
        <taxon>Magnoliopsida</taxon>
        <taxon>eudicotyledons</taxon>
        <taxon>Gunneridae</taxon>
        <taxon>Pentapetalae</taxon>
        <taxon>rosids</taxon>
        <taxon>fabids</taxon>
        <taxon>Fabales</taxon>
        <taxon>Fabaceae</taxon>
        <taxon>Papilionoideae</taxon>
        <taxon>50 kb inversion clade</taxon>
        <taxon>NPAAA clade</taxon>
        <taxon>Hologalegina</taxon>
        <taxon>IRL clade</taxon>
        <taxon>Trifolieae</taxon>
        <taxon>Trifolium</taxon>
    </lineage>
</organism>
<name>A0A392UQI9_9FABA</name>
<accession>A0A392UQI9</accession>
<keyword evidence="3" id="KW-1185">Reference proteome</keyword>
<keyword evidence="1" id="KW-0732">Signal</keyword>
<proteinExistence type="predicted"/>
<evidence type="ECO:0000313" key="3">
    <source>
        <dbReference type="Proteomes" id="UP000265520"/>
    </source>
</evidence>
<feature type="non-terminal residue" evidence="2">
    <location>
        <position position="51"/>
    </location>
</feature>
<evidence type="ECO:0000313" key="2">
    <source>
        <dbReference type="EMBL" id="MCI75118.1"/>
    </source>
</evidence>
<feature type="signal peptide" evidence="1">
    <location>
        <begin position="1"/>
        <end position="18"/>
    </location>
</feature>
<dbReference type="EMBL" id="LXQA010875515">
    <property type="protein sequence ID" value="MCI75118.1"/>
    <property type="molecule type" value="Genomic_DNA"/>
</dbReference>
<reference evidence="2 3" key="1">
    <citation type="journal article" date="2018" name="Front. Plant Sci.">
        <title>Red Clover (Trifolium pratense) and Zigzag Clover (T. medium) - A Picture of Genomic Similarities and Differences.</title>
        <authorList>
            <person name="Dluhosova J."/>
            <person name="Istvanek J."/>
            <person name="Nedelnik J."/>
            <person name="Repkova J."/>
        </authorList>
    </citation>
    <scope>NUCLEOTIDE SEQUENCE [LARGE SCALE GENOMIC DNA]</scope>
    <source>
        <strain evidence="3">cv. 10/8</strain>
        <tissue evidence="2">Leaf</tissue>
    </source>
</reference>
<protein>
    <submittedName>
        <fullName evidence="2">Uncharacterized protein</fullName>
    </submittedName>
</protein>
<evidence type="ECO:0000256" key="1">
    <source>
        <dbReference type="SAM" id="SignalP"/>
    </source>
</evidence>
<comment type="caution">
    <text evidence="2">The sequence shown here is derived from an EMBL/GenBank/DDBJ whole genome shotgun (WGS) entry which is preliminary data.</text>
</comment>